<dbReference type="PROSITE" id="PS51186">
    <property type="entry name" value="GNAT"/>
    <property type="match status" value="1"/>
</dbReference>
<organism evidence="5 6">
    <name type="scientific">Chromobacterium rhizoryzae</name>
    <dbReference type="NCBI Taxonomy" id="1778675"/>
    <lineage>
        <taxon>Bacteria</taxon>
        <taxon>Pseudomonadati</taxon>
        <taxon>Pseudomonadota</taxon>
        <taxon>Betaproteobacteria</taxon>
        <taxon>Neisseriales</taxon>
        <taxon>Chromobacteriaceae</taxon>
        <taxon>Chromobacterium</taxon>
    </lineage>
</organism>
<dbReference type="GO" id="GO:0005737">
    <property type="term" value="C:cytoplasm"/>
    <property type="evidence" value="ECO:0007669"/>
    <property type="project" value="TreeGrafter"/>
</dbReference>
<comment type="similarity">
    <text evidence="3">Belongs to the acetyltransferase family. RimJ subfamily.</text>
</comment>
<dbReference type="AlphaFoldDB" id="A0AAD0W5Z0"/>
<keyword evidence="6" id="KW-1185">Reference proteome</keyword>
<dbReference type="PANTHER" id="PTHR43792:SF8">
    <property type="entry name" value="[RIBOSOMAL PROTEIN US5]-ALANINE N-ACETYLTRANSFERASE"/>
    <property type="match status" value="1"/>
</dbReference>
<dbReference type="PANTHER" id="PTHR43792">
    <property type="entry name" value="GNAT FAMILY, PUTATIVE (AFU_ORTHOLOGUE AFUA_3G00765)-RELATED-RELATED"/>
    <property type="match status" value="1"/>
</dbReference>
<evidence type="ECO:0000256" key="2">
    <source>
        <dbReference type="ARBA" id="ARBA00023315"/>
    </source>
</evidence>
<evidence type="ECO:0000313" key="5">
    <source>
        <dbReference type="EMBL" id="AXT44755.1"/>
    </source>
</evidence>
<sequence>MPIAQPTLSTPRLLLLPAQPALARAMLDFHVRNRQHFEPWDPKPGDMFYTELYWTIQLRQRARDWEEGRGGRFLLALHAEPERVIGSVGLSNISRGAFQSCHLGYGLDQHCQGQGLMREALQAVIRCAFDTLRLHRVQANYQPHNLRSAGLLKRLGFEVEGHAKNYLYLNGGWRDHVLTALLNPDFDPEHMLA</sequence>
<reference evidence="5 6" key="1">
    <citation type="submission" date="2018-08" db="EMBL/GenBank/DDBJ databases">
        <title>Complete genome sequence of JP2-74.</title>
        <authorList>
            <person name="Wu L."/>
        </authorList>
    </citation>
    <scope>NUCLEOTIDE SEQUENCE [LARGE SCALE GENOMIC DNA]</scope>
    <source>
        <strain evidence="5 6">JP2-74</strain>
    </source>
</reference>
<dbReference type="Proteomes" id="UP000259465">
    <property type="component" value="Chromosome"/>
</dbReference>
<dbReference type="SUPFAM" id="SSF55729">
    <property type="entry name" value="Acyl-CoA N-acyltransferases (Nat)"/>
    <property type="match status" value="1"/>
</dbReference>
<dbReference type="EMBL" id="CP031968">
    <property type="protein sequence ID" value="AXT44755.1"/>
    <property type="molecule type" value="Genomic_DNA"/>
</dbReference>
<dbReference type="RefSeq" id="WP_118266285.1">
    <property type="nucleotide sequence ID" value="NZ_CP031968.1"/>
</dbReference>
<dbReference type="KEGG" id="crz:D1345_00385"/>
<proteinExistence type="inferred from homology"/>
<accession>A0AAD0W5Z0</accession>
<dbReference type="InterPro" id="IPR051531">
    <property type="entry name" value="N-acetyltransferase"/>
</dbReference>
<dbReference type="InterPro" id="IPR016181">
    <property type="entry name" value="Acyl_CoA_acyltransferase"/>
</dbReference>
<protein>
    <submittedName>
        <fullName evidence="5">GNAT family N-acetyltransferase</fullName>
    </submittedName>
</protein>
<gene>
    <name evidence="5" type="ORF">D1345_00385</name>
</gene>
<evidence type="ECO:0000259" key="4">
    <source>
        <dbReference type="PROSITE" id="PS51186"/>
    </source>
</evidence>
<dbReference type="GO" id="GO:0008999">
    <property type="term" value="F:protein-N-terminal-alanine acetyltransferase activity"/>
    <property type="evidence" value="ECO:0007669"/>
    <property type="project" value="TreeGrafter"/>
</dbReference>
<keyword evidence="1" id="KW-0808">Transferase</keyword>
<keyword evidence="2" id="KW-0012">Acyltransferase</keyword>
<evidence type="ECO:0000313" key="6">
    <source>
        <dbReference type="Proteomes" id="UP000259465"/>
    </source>
</evidence>
<dbReference type="Pfam" id="PF13302">
    <property type="entry name" value="Acetyltransf_3"/>
    <property type="match status" value="1"/>
</dbReference>
<dbReference type="InterPro" id="IPR000182">
    <property type="entry name" value="GNAT_dom"/>
</dbReference>
<feature type="domain" description="N-acetyltransferase" evidence="4">
    <location>
        <begin position="29"/>
        <end position="184"/>
    </location>
</feature>
<evidence type="ECO:0000256" key="1">
    <source>
        <dbReference type="ARBA" id="ARBA00022679"/>
    </source>
</evidence>
<evidence type="ECO:0000256" key="3">
    <source>
        <dbReference type="ARBA" id="ARBA00038502"/>
    </source>
</evidence>
<name>A0AAD0W5Z0_9NEIS</name>
<dbReference type="Gene3D" id="3.40.630.30">
    <property type="match status" value="1"/>
</dbReference>